<sequence>MNRWFIKHLTHNVSMIIPVLAASASLVALMSFFLKDIGSSTTFPLLTGVVASITGAAVAYAAALAMKTVSRQAPSVFISYSHQDTAFTDKLAKSLKDADVDPIVDRLELNVGDDIRSAVDDMIDRSDYFLCVISKNSAKSDWAKKEIEQAVRRGKRILPLVLDADAIPEPLSGVYYADFTNEFDAGLAQLLKTLQRSKR</sequence>
<dbReference type="PROSITE" id="PS50104">
    <property type="entry name" value="TIR"/>
    <property type="match status" value="1"/>
</dbReference>
<feature type="transmembrane region" description="Helical" evidence="1">
    <location>
        <begin position="12"/>
        <end position="33"/>
    </location>
</feature>
<keyword evidence="1" id="KW-0812">Transmembrane</keyword>
<dbReference type="SUPFAM" id="SSF52200">
    <property type="entry name" value="Toll/Interleukin receptor TIR domain"/>
    <property type="match status" value="1"/>
</dbReference>
<feature type="transmembrane region" description="Helical" evidence="1">
    <location>
        <begin position="45"/>
        <end position="65"/>
    </location>
</feature>
<keyword evidence="1" id="KW-1133">Transmembrane helix</keyword>
<dbReference type="InterPro" id="IPR000157">
    <property type="entry name" value="TIR_dom"/>
</dbReference>
<dbReference type="Proteomes" id="UP000320421">
    <property type="component" value="Chromosome"/>
</dbReference>
<keyword evidence="4" id="KW-1185">Reference proteome</keyword>
<evidence type="ECO:0000256" key="1">
    <source>
        <dbReference type="SAM" id="Phobius"/>
    </source>
</evidence>
<reference evidence="3 4" key="1">
    <citation type="submission" date="2019-02" db="EMBL/GenBank/DDBJ databases">
        <title>Deep-cultivation of Planctomycetes and their phenomic and genomic characterization uncovers novel biology.</title>
        <authorList>
            <person name="Wiegand S."/>
            <person name="Jogler M."/>
            <person name="Boedeker C."/>
            <person name="Pinto D."/>
            <person name="Vollmers J."/>
            <person name="Rivas-Marin E."/>
            <person name="Kohn T."/>
            <person name="Peeters S.H."/>
            <person name="Heuer A."/>
            <person name="Rast P."/>
            <person name="Oberbeckmann S."/>
            <person name="Bunk B."/>
            <person name="Jeske O."/>
            <person name="Meyerdierks A."/>
            <person name="Storesund J.E."/>
            <person name="Kallscheuer N."/>
            <person name="Luecker S."/>
            <person name="Lage O.M."/>
            <person name="Pohl T."/>
            <person name="Merkel B.J."/>
            <person name="Hornburger P."/>
            <person name="Mueller R.-W."/>
            <person name="Bruemmer F."/>
            <person name="Labrenz M."/>
            <person name="Spormann A.M."/>
            <person name="Op den Camp H."/>
            <person name="Overmann J."/>
            <person name="Amann R."/>
            <person name="Jetten M.S.M."/>
            <person name="Mascher T."/>
            <person name="Medema M.H."/>
            <person name="Devos D.P."/>
            <person name="Kaster A.-K."/>
            <person name="Ovreas L."/>
            <person name="Rohde M."/>
            <person name="Galperin M.Y."/>
            <person name="Jogler C."/>
        </authorList>
    </citation>
    <scope>NUCLEOTIDE SEQUENCE [LARGE SCALE GENOMIC DNA]</scope>
    <source>
        <strain evidence="3 4">HG66A1</strain>
    </source>
</reference>
<dbReference type="SMART" id="SM00255">
    <property type="entry name" value="TIR"/>
    <property type="match status" value="1"/>
</dbReference>
<feature type="domain" description="TIR" evidence="2">
    <location>
        <begin position="72"/>
        <end position="199"/>
    </location>
</feature>
<accession>A0A517PSR1</accession>
<dbReference type="InterPro" id="IPR035897">
    <property type="entry name" value="Toll_tir_struct_dom_sf"/>
</dbReference>
<dbReference type="Gene3D" id="3.40.50.10140">
    <property type="entry name" value="Toll/interleukin-1 receptor homology (TIR) domain"/>
    <property type="match status" value="1"/>
</dbReference>
<proteinExistence type="predicted"/>
<dbReference type="Pfam" id="PF13676">
    <property type="entry name" value="TIR_2"/>
    <property type="match status" value="1"/>
</dbReference>
<name>A0A517PSR1_9PLAN</name>
<protein>
    <submittedName>
        <fullName evidence="3">TIR domain protein</fullName>
    </submittedName>
</protein>
<organism evidence="3 4">
    <name type="scientific">Gimesia chilikensis</name>
    <dbReference type="NCBI Taxonomy" id="2605989"/>
    <lineage>
        <taxon>Bacteria</taxon>
        <taxon>Pseudomonadati</taxon>
        <taxon>Planctomycetota</taxon>
        <taxon>Planctomycetia</taxon>
        <taxon>Planctomycetales</taxon>
        <taxon>Planctomycetaceae</taxon>
        <taxon>Gimesia</taxon>
    </lineage>
</organism>
<dbReference type="OrthoDB" id="1098242at2"/>
<dbReference type="GO" id="GO:0007165">
    <property type="term" value="P:signal transduction"/>
    <property type="evidence" value="ECO:0007669"/>
    <property type="project" value="InterPro"/>
</dbReference>
<dbReference type="AlphaFoldDB" id="A0A517PSR1"/>
<dbReference type="RefSeq" id="WP_145188212.1">
    <property type="nucleotide sequence ID" value="NZ_CP036266.1"/>
</dbReference>
<evidence type="ECO:0000313" key="4">
    <source>
        <dbReference type="Proteomes" id="UP000320421"/>
    </source>
</evidence>
<dbReference type="EMBL" id="CP036266">
    <property type="protein sequence ID" value="QDT22412.1"/>
    <property type="molecule type" value="Genomic_DNA"/>
</dbReference>
<evidence type="ECO:0000259" key="2">
    <source>
        <dbReference type="PROSITE" id="PS50104"/>
    </source>
</evidence>
<evidence type="ECO:0000313" key="3">
    <source>
        <dbReference type="EMBL" id="QDT22412.1"/>
    </source>
</evidence>
<keyword evidence="1" id="KW-0472">Membrane</keyword>
<gene>
    <name evidence="3" type="ORF">HG66A1_42200</name>
</gene>